<dbReference type="InterPro" id="IPR036866">
    <property type="entry name" value="RibonucZ/Hydroxyglut_hydro"/>
</dbReference>
<dbReference type="AlphaFoldDB" id="A0AA37KL72"/>
<gene>
    <name evidence="1" type="ORF">CE91St7_36190</name>
    <name evidence="2" type="ORF">RVH45_01565</name>
</gene>
<dbReference type="SUPFAM" id="SSF56281">
    <property type="entry name" value="Metallo-hydrolase/oxidoreductase"/>
    <property type="match status" value="1"/>
</dbReference>
<name>A0AA37KL72_9BACT</name>
<comment type="caution">
    <text evidence="1">The sequence shown here is derived from an EMBL/GenBank/DDBJ whole genome shotgun (WGS) entry which is preliminary data.</text>
</comment>
<dbReference type="RefSeq" id="WP_038609663.1">
    <property type="nucleotide sequence ID" value="NZ_BAABZF010000001.1"/>
</dbReference>
<reference evidence="1" key="1">
    <citation type="submission" date="2022-01" db="EMBL/GenBank/DDBJ databases">
        <title>Novel bile acid biosynthetic pathways are enriched in the microbiome of centenarians.</title>
        <authorList>
            <person name="Sato Y."/>
            <person name="Atarashi K."/>
            <person name="Plichta R.D."/>
            <person name="Arai Y."/>
            <person name="Sasajima S."/>
            <person name="Kearney M.S."/>
            <person name="Suda W."/>
            <person name="Takeshita K."/>
            <person name="Sasaki T."/>
            <person name="Okamoto S."/>
            <person name="Skelly N.A."/>
            <person name="Okamura Y."/>
            <person name="Vlamakis H."/>
            <person name="Li Y."/>
            <person name="Tanoue T."/>
            <person name="Takei H."/>
            <person name="Nittono H."/>
            <person name="Narushima S."/>
            <person name="Irie J."/>
            <person name="Itoh H."/>
            <person name="Moriya K."/>
            <person name="Sugiura Y."/>
            <person name="Suematsu M."/>
            <person name="Moritoki N."/>
            <person name="Shibata S."/>
            <person name="Littman R.D."/>
            <person name="Fischbach A.M."/>
            <person name="Uwamino Y."/>
            <person name="Inoue T."/>
            <person name="Honda A."/>
            <person name="Hattori M."/>
            <person name="Murai T."/>
            <person name="Xavier J.R."/>
            <person name="Hirose N."/>
            <person name="Honda K."/>
        </authorList>
    </citation>
    <scope>NUCLEOTIDE SEQUENCE</scope>
    <source>
        <strain evidence="1">CE91-St7</strain>
    </source>
</reference>
<dbReference type="EMBL" id="JAWDEV010000001">
    <property type="protein sequence ID" value="MDU0268608.1"/>
    <property type="molecule type" value="Genomic_DNA"/>
</dbReference>
<accession>A0AA37KL72</accession>
<dbReference type="Proteomes" id="UP001181086">
    <property type="component" value="Unassembled WGS sequence"/>
</dbReference>
<evidence type="ECO:0000313" key="2">
    <source>
        <dbReference type="EMBL" id="MDU0268608.1"/>
    </source>
</evidence>
<organism evidence="1 3">
    <name type="scientific">Phocaeicola dorei</name>
    <dbReference type="NCBI Taxonomy" id="357276"/>
    <lineage>
        <taxon>Bacteria</taxon>
        <taxon>Pseudomonadati</taxon>
        <taxon>Bacteroidota</taxon>
        <taxon>Bacteroidia</taxon>
        <taxon>Bacteroidales</taxon>
        <taxon>Bacteroidaceae</taxon>
        <taxon>Phocaeicola</taxon>
    </lineage>
</organism>
<dbReference type="CDD" id="cd06262">
    <property type="entry name" value="metallo-hydrolase-like_MBL-fold"/>
    <property type="match status" value="1"/>
</dbReference>
<proteinExistence type="predicted"/>
<evidence type="ECO:0000313" key="3">
    <source>
        <dbReference type="Proteomes" id="UP001055104"/>
    </source>
</evidence>
<dbReference type="Proteomes" id="UP001055104">
    <property type="component" value="Unassembled WGS sequence"/>
</dbReference>
<dbReference type="EMBL" id="BQOB01000001">
    <property type="protein sequence ID" value="GKH82735.1"/>
    <property type="molecule type" value="Genomic_DNA"/>
</dbReference>
<protein>
    <submittedName>
        <fullName evidence="2">MBL fold metallo-hydrolase</fullName>
    </submittedName>
</protein>
<sequence length="112" mass="12915">MTILPVNNFILNSVTCVLYSEDVDYCILIDCGEYETLKPVLDRINKKVKAVLLTNGHSFNYVNRGKKLFPYDTLEEKARIVKGSSVFCEKAYDTVKQELYKNTSDDILQDYM</sequence>
<dbReference type="KEGG" id="bdo:EL88_09375"/>
<reference evidence="2" key="2">
    <citation type="submission" date="2023-10" db="EMBL/GenBank/DDBJ databases">
        <title>Genome of Potential pathogenic bacteria in Crohn's disease.</title>
        <authorList>
            <person name="Rodriguez-Palacios A."/>
        </authorList>
    </citation>
    <scope>NUCLEOTIDE SEQUENCE</scope>
    <source>
        <strain evidence="2">CavFT-hAR62</strain>
    </source>
</reference>
<evidence type="ECO:0000313" key="1">
    <source>
        <dbReference type="EMBL" id="GKH82735.1"/>
    </source>
</evidence>